<sequence>MDRTFFLPVALEVAPRLLGGLLTTNFAPGPVTVRITEVEAYHGLGVGDVHDSGSHARKGMTPRVAPMFGPPGHLYVYCSYGIHSAANMVCSPDGQASGCLLRAGEIVGGLEVARGRRPLAKSDRDLARGPGRLAQALGLDYREHNGIDVLTGPVSFTAGPPVPDTQIGTSPRTGVNGVAGSEQFRWRFYLLDDKFVSPFRAGKA</sequence>
<dbReference type="PANTHER" id="PTHR10429">
    <property type="entry name" value="DNA-3-METHYLADENINE GLYCOSYLASE"/>
    <property type="match status" value="1"/>
</dbReference>
<dbReference type="AlphaFoldDB" id="A0AAU7DTD8"/>
<gene>
    <name evidence="6" type="ORF">V5R04_13410</name>
</gene>
<proteinExistence type="inferred from homology"/>
<dbReference type="HAMAP" id="MF_00527">
    <property type="entry name" value="3MGH"/>
    <property type="match status" value="1"/>
</dbReference>
<evidence type="ECO:0000256" key="4">
    <source>
        <dbReference type="ARBA" id="ARBA00023204"/>
    </source>
</evidence>
<dbReference type="EMBL" id="CP146203">
    <property type="protein sequence ID" value="XBH21199.1"/>
    <property type="molecule type" value="Genomic_DNA"/>
</dbReference>
<evidence type="ECO:0000256" key="2">
    <source>
        <dbReference type="ARBA" id="ARBA00022763"/>
    </source>
</evidence>
<keyword evidence="2 5" id="KW-0227">DNA damage</keyword>
<dbReference type="InterPro" id="IPR011034">
    <property type="entry name" value="Formyl_transferase-like_C_sf"/>
</dbReference>
<dbReference type="Gene3D" id="3.10.300.10">
    <property type="entry name" value="Methylpurine-DNA glycosylase (MPG)"/>
    <property type="match status" value="1"/>
</dbReference>
<dbReference type="NCBIfam" id="NF002003">
    <property type="entry name" value="PRK00802.1-3"/>
    <property type="match status" value="1"/>
</dbReference>
<accession>A0AAU7DTD8</accession>
<dbReference type="GO" id="GO:0006284">
    <property type="term" value="P:base-excision repair"/>
    <property type="evidence" value="ECO:0007669"/>
    <property type="project" value="InterPro"/>
</dbReference>
<keyword evidence="4 5" id="KW-0234">DNA repair</keyword>
<dbReference type="GO" id="GO:0003905">
    <property type="term" value="F:alkylbase DNA N-glycosylase activity"/>
    <property type="evidence" value="ECO:0007669"/>
    <property type="project" value="InterPro"/>
</dbReference>
<evidence type="ECO:0000256" key="3">
    <source>
        <dbReference type="ARBA" id="ARBA00022801"/>
    </source>
</evidence>
<evidence type="ECO:0000256" key="5">
    <source>
        <dbReference type="HAMAP-Rule" id="MF_00527"/>
    </source>
</evidence>
<name>A0AAU7DTD8_9MICO</name>
<evidence type="ECO:0000256" key="1">
    <source>
        <dbReference type="ARBA" id="ARBA00009232"/>
    </source>
</evidence>
<dbReference type="PANTHER" id="PTHR10429:SF0">
    <property type="entry name" value="DNA-3-METHYLADENINE GLYCOSYLASE"/>
    <property type="match status" value="1"/>
</dbReference>
<dbReference type="EC" id="3.2.2.-" evidence="5"/>
<organism evidence="6">
    <name type="scientific">Jonesiaceae bacterium BS-20</name>
    <dbReference type="NCBI Taxonomy" id="3120821"/>
    <lineage>
        <taxon>Bacteria</taxon>
        <taxon>Bacillati</taxon>
        <taxon>Actinomycetota</taxon>
        <taxon>Actinomycetes</taxon>
        <taxon>Micrococcales</taxon>
        <taxon>Jonesiaceae</taxon>
    </lineage>
</organism>
<dbReference type="GO" id="GO:0003677">
    <property type="term" value="F:DNA binding"/>
    <property type="evidence" value="ECO:0007669"/>
    <property type="project" value="InterPro"/>
</dbReference>
<keyword evidence="6" id="KW-0326">Glycosidase</keyword>
<reference evidence="6" key="1">
    <citation type="submission" date="2024-02" db="EMBL/GenBank/DDBJ databases">
        <title>Tomenella chthoni gen. nov. sp. nov., a member of the family Jonesiaceae isolated from bat guano.</title>
        <authorList>
            <person name="Miller S.L."/>
            <person name="King J."/>
            <person name="Sankaranarayanan K."/>
            <person name="Lawson P.A."/>
        </authorList>
    </citation>
    <scope>NUCLEOTIDE SEQUENCE</scope>
    <source>
        <strain evidence="6">BS-20</strain>
    </source>
</reference>
<comment type="similarity">
    <text evidence="1 5">Belongs to the DNA glycosylase MPG family.</text>
</comment>
<dbReference type="Pfam" id="PF02245">
    <property type="entry name" value="Pur_DNA_glyco"/>
    <property type="match status" value="1"/>
</dbReference>
<evidence type="ECO:0000313" key="6">
    <source>
        <dbReference type="EMBL" id="XBH21199.1"/>
    </source>
</evidence>
<dbReference type="CDD" id="cd00540">
    <property type="entry name" value="AAG"/>
    <property type="match status" value="1"/>
</dbReference>
<protein>
    <recommendedName>
        <fullName evidence="5">Putative 3-methyladenine DNA glycosylase</fullName>
        <ecNumber evidence="5">3.2.2.-</ecNumber>
    </recommendedName>
</protein>
<dbReference type="NCBIfam" id="TIGR00567">
    <property type="entry name" value="3mg"/>
    <property type="match status" value="1"/>
</dbReference>
<dbReference type="SUPFAM" id="SSF50486">
    <property type="entry name" value="FMT C-terminal domain-like"/>
    <property type="match status" value="1"/>
</dbReference>
<dbReference type="InterPro" id="IPR036995">
    <property type="entry name" value="MPG_sf"/>
</dbReference>
<keyword evidence="3 5" id="KW-0378">Hydrolase</keyword>
<dbReference type="InterPro" id="IPR003180">
    <property type="entry name" value="MPG"/>
</dbReference>